<gene>
    <name evidence="2" type="ORF">OVA965_LOCUS30137</name>
    <name evidence="3" type="ORF">TMI583_LOCUS30933</name>
</gene>
<dbReference type="AlphaFoldDB" id="A0A8S2F5U6"/>
<dbReference type="Proteomes" id="UP000682733">
    <property type="component" value="Unassembled WGS sequence"/>
</dbReference>
<comment type="caution">
    <text evidence="2">The sequence shown here is derived from an EMBL/GenBank/DDBJ whole genome shotgun (WGS) entry which is preliminary data.</text>
</comment>
<evidence type="ECO:0000313" key="3">
    <source>
        <dbReference type="EMBL" id="CAF4147813.1"/>
    </source>
</evidence>
<feature type="non-terminal residue" evidence="2">
    <location>
        <position position="1"/>
    </location>
</feature>
<dbReference type="Proteomes" id="UP000677228">
    <property type="component" value="Unassembled WGS sequence"/>
</dbReference>
<reference evidence="2" key="1">
    <citation type="submission" date="2021-02" db="EMBL/GenBank/DDBJ databases">
        <authorList>
            <person name="Nowell W R."/>
        </authorList>
    </citation>
    <scope>NUCLEOTIDE SEQUENCE</scope>
</reference>
<evidence type="ECO:0000313" key="2">
    <source>
        <dbReference type="EMBL" id="CAF1336504.1"/>
    </source>
</evidence>
<name>A0A8S2F5U6_9BILA</name>
<proteinExistence type="predicted"/>
<accession>A0A8S2F5U6</accession>
<evidence type="ECO:0000256" key="1">
    <source>
        <dbReference type="SAM" id="MobiDB-lite"/>
    </source>
</evidence>
<protein>
    <submittedName>
        <fullName evidence="2">Uncharacterized protein</fullName>
    </submittedName>
</protein>
<organism evidence="2 4">
    <name type="scientific">Didymodactylos carnosus</name>
    <dbReference type="NCBI Taxonomy" id="1234261"/>
    <lineage>
        <taxon>Eukaryota</taxon>
        <taxon>Metazoa</taxon>
        <taxon>Spiralia</taxon>
        <taxon>Gnathifera</taxon>
        <taxon>Rotifera</taxon>
        <taxon>Eurotatoria</taxon>
        <taxon>Bdelloidea</taxon>
        <taxon>Philodinida</taxon>
        <taxon>Philodinidae</taxon>
        <taxon>Didymodactylos</taxon>
    </lineage>
</organism>
<feature type="compositionally biased region" description="Basic residues" evidence="1">
    <location>
        <begin position="354"/>
        <end position="378"/>
    </location>
</feature>
<feature type="region of interest" description="Disordered" evidence="1">
    <location>
        <begin position="334"/>
        <end position="382"/>
    </location>
</feature>
<sequence>VSTLESLIAELKLIHRYTIDTETDFRSGEPALIQIEAIKTSGKSIVLLIETTHLPEPLTEAHELIKQLFTIIFDPGNEFYSWGAIKDELQSFVHLQLFRLCDIRQKVNVQQVFKQWYNWAHPHSADCCRFSLPLQEEDVLILNTPDDDLFFNQKSEPDHPNCSCPHRPYKNPTDQWSLQKAIAIIFGQFLEKSSTLSNWSCGRDSRLLTWMSANLVGERRTHYHNKQKQLRQTLIKYAVDDCLAVTLLLSYIRQDQESKLNHRKITMEIQDNHQQQQQQDEFNQQNIQENLENSTEFTQDQHQHEYNQYTMDENLTDLAEQLNEQPAMYDNITASEDESPTDMPEPQPVQQPRPHNRNTYRSAHARHKRNRKRHRKQNQFRSQFNIQRSCYRTFNVSMIKSILKDYGIPYAKVIIAGGNATITLKNQQQHQLPIRTLPHDVFDIRHHYKFINIF</sequence>
<evidence type="ECO:0000313" key="4">
    <source>
        <dbReference type="Proteomes" id="UP000677228"/>
    </source>
</evidence>
<dbReference type="EMBL" id="CAJNOK010021717">
    <property type="protein sequence ID" value="CAF1336504.1"/>
    <property type="molecule type" value="Genomic_DNA"/>
</dbReference>
<dbReference type="EMBL" id="CAJOBA010043342">
    <property type="protein sequence ID" value="CAF4147813.1"/>
    <property type="molecule type" value="Genomic_DNA"/>
</dbReference>